<accession>A0AAD7UFP1</accession>
<dbReference type="InterPro" id="IPR001650">
    <property type="entry name" value="Helicase_C-like"/>
</dbReference>
<dbReference type="AlphaFoldDB" id="A0AAD7UFP1"/>
<dbReference type="SUPFAM" id="SSF57850">
    <property type="entry name" value="RING/U-box"/>
    <property type="match status" value="1"/>
</dbReference>
<dbReference type="PROSITE" id="PS50089">
    <property type="entry name" value="ZF_RING_2"/>
    <property type="match status" value="1"/>
</dbReference>
<dbReference type="CDD" id="cd16449">
    <property type="entry name" value="RING-HC"/>
    <property type="match status" value="1"/>
</dbReference>
<dbReference type="InterPro" id="IPR001841">
    <property type="entry name" value="Znf_RING"/>
</dbReference>
<dbReference type="SUPFAM" id="SSF52540">
    <property type="entry name" value="P-loop containing nucleoside triphosphate hydrolases"/>
    <property type="match status" value="2"/>
</dbReference>
<dbReference type="Gene3D" id="3.40.50.300">
    <property type="entry name" value="P-loop containing nucleotide triphosphate hydrolases"/>
    <property type="match status" value="1"/>
</dbReference>
<feature type="domain" description="RING-type" evidence="3">
    <location>
        <begin position="725"/>
        <end position="763"/>
    </location>
</feature>
<comment type="caution">
    <text evidence="4">The sequence shown here is derived from an EMBL/GenBank/DDBJ whole genome shotgun (WGS) entry which is preliminary data.</text>
</comment>
<keyword evidence="5" id="KW-1185">Reference proteome</keyword>
<evidence type="ECO:0000313" key="5">
    <source>
        <dbReference type="Proteomes" id="UP001230188"/>
    </source>
</evidence>
<evidence type="ECO:0000259" key="3">
    <source>
        <dbReference type="PROSITE" id="PS50089"/>
    </source>
</evidence>
<dbReference type="Gene3D" id="3.40.50.10810">
    <property type="entry name" value="Tandem AAA-ATPase domain"/>
    <property type="match status" value="1"/>
</dbReference>
<proteinExistence type="predicted"/>
<keyword evidence="1" id="KW-0378">Hydrolase</keyword>
<dbReference type="GO" id="GO:0008270">
    <property type="term" value="F:zinc ion binding"/>
    <property type="evidence" value="ECO:0007669"/>
    <property type="project" value="UniProtKB-KW"/>
</dbReference>
<dbReference type="InterPro" id="IPR038718">
    <property type="entry name" value="SNF2-like_sf"/>
</dbReference>
<dbReference type="CDD" id="cd18793">
    <property type="entry name" value="SF2_C_SNF"/>
    <property type="match status" value="1"/>
</dbReference>
<name>A0AAD7UFP1_9STRA</name>
<keyword evidence="2" id="KW-0862">Zinc</keyword>
<keyword evidence="2" id="KW-0479">Metal-binding</keyword>
<dbReference type="PANTHER" id="PTHR45865:SF1">
    <property type="entry name" value="E3 UBIQUITIN-PROTEIN LIGASE SHPRH"/>
    <property type="match status" value="1"/>
</dbReference>
<protein>
    <recommendedName>
        <fullName evidence="3">RING-type domain-containing protein</fullName>
    </recommendedName>
</protein>
<dbReference type="EMBL" id="JAQMWT010000320">
    <property type="protein sequence ID" value="KAJ8604918.1"/>
    <property type="molecule type" value="Genomic_DNA"/>
</dbReference>
<dbReference type="Pfam" id="PF00271">
    <property type="entry name" value="Helicase_C"/>
    <property type="match status" value="1"/>
</dbReference>
<reference evidence="4" key="1">
    <citation type="submission" date="2023-01" db="EMBL/GenBank/DDBJ databases">
        <title>Metagenome sequencing of chrysophaentin producing Chrysophaeum taylorii.</title>
        <authorList>
            <person name="Davison J."/>
            <person name="Bewley C."/>
        </authorList>
    </citation>
    <scope>NUCLEOTIDE SEQUENCE</scope>
    <source>
        <strain evidence="4">NIES-1699</strain>
    </source>
</reference>
<dbReference type="PANTHER" id="PTHR45865">
    <property type="entry name" value="E3 UBIQUITIN-PROTEIN LIGASE SHPRH FAMILY MEMBER"/>
    <property type="match status" value="1"/>
</dbReference>
<dbReference type="InterPro" id="IPR052583">
    <property type="entry name" value="ATP-helicase/E3_Ub-Ligase"/>
</dbReference>
<organism evidence="4 5">
    <name type="scientific">Chrysophaeum taylorii</name>
    <dbReference type="NCBI Taxonomy" id="2483200"/>
    <lineage>
        <taxon>Eukaryota</taxon>
        <taxon>Sar</taxon>
        <taxon>Stramenopiles</taxon>
        <taxon>Ochrophyta</taxon>
        <taxon>Pelagophyceae</taxon>
        <taxon>Pelagomonadales</taxon>
        <taxon>Pelagomonadaceae</taxon>
        <taxon>Chrysophaeum</taxon>
    </lineage>
</organism>
<dbReference type="SMART" id="SM00184">
    <property type="entry name" value="RING"/>
    <property type="match status" value="1"/>
</dbReference>
<dbReference type="Proteomes" id="UP001230188">
    <property type="component" value="Unassembled WGS sequence"/>
</dbReference>
<dbReference type="InterPro" id="IPR000330">
    <property type="entry name" value="SNF2_N"/>
</dbReference>
<evidence type="ECO:0000256" key="1">
    <source>
        <dbReference type="ARBA" id="ARBA00022801"/>
    </source>
</evidence>
<dbReference type="GO" id="GO:0016787">
    <property type="term" value="F:hydrolase activity"/>
    <property type="evidence" value="ECO:0007669"/>
    <property type="project" value="UniProtKB-KW"/>
</dbReference>
<gene>
    <name evidence="4" type="ORF">CTAYLR_004314</name>
</gene>
<dbReference type="Pfam" id="PF00176">
    <property type="entry name" value="SNF2-rel_dom"/>
    <property type="match status" value="1"/>
</dbReference>
<sequence length="949" mass="103318">MGRRAKKQPAAALTKAPAAKRRKASGLKIGRLRFRDVAAGRNRAEVEIVRGEGWSPCSWTQPRKLVMKNGSVEAKAGDEALFWLLFQLESSPVRISASLDVEMSPEVFAFDETELDEDARRGDLLARTQQYGPFKSLRRLLKTFATRDHGSFEVVDGLRGGGDDDDETLCGFLGASGRLEGVDFSVEAVLAAASSTEAVLDGPDLEMMKTPLHPFQKRGVRWMAEREDFFVPNESTHPAWAEYVTADGEVFYCHRHNNALSRRKFPAPQRPSGGLLCDDVGLGKSIQILGLVASRPPEDGWAVESLPSHTDDYVPIRTTLVVCPAVILSQWKTEIETHTDLEYCVYLGIGGGGKRGGGGGGARNSPRDLKKRVEVLARGTHLFDGKDVAKCDICLCSFEVLRDEVRKTGGAFEDDTLRLSTPLGALGFYRIVLDEAQLVSQATSVAALMCSSLVRRHAWVATATPIAKDASEIHGLLAFLAAHPLSEKYVCDQLYVEPFRRREKFAAARLVHLLKALMLRRTKEAVFDQIALPPLEWETATLRATAPERAAYRLAEDSLKKSYARYSRSAKNGLGPLNAALTRLRQTVCHPSVVNFDRDRAASSARVVLGDEGQALPLSQVLSRIVQRAQRDTLNAKLAHVRARLVALELGRRDDSTEAISRDYESLKTDKPLKDRKTEAKIARLAGSSTGFLDAMKLVASTETTLREKESSRAYLESEQEQHCCPICLETRENALSWSVAVCGHGACLECWMSWHHTCPVCKRALAKDAIFVSKGENDQTDDLDGDWGTKLSALLKEVGAADRAGEKVVVFSAWTRLLKLAGDACAAHSVPFASLVGSPKAKQLALRDFNNASSATTVLLVPLFGGASGAGGGGAAGLTLTAASTAILLEPALQSGIEHQAAGRIARIGQTKPARVVRLIVEDTVESKILDYQKQRTTSSSNTASGRH</sequence>
<evidence type="ECO:0000313" key="4">
    <source>
        <dbReference type="EMBL" id="KAJ8604918.1"/>
    </source>
</evidence>
<dbReference type="InterPro" id="IPR027417">
    <property type="entry name" value="P-loop_NTPase"/>
</dbReference>
<dbReference type="InterPro" id="IPR049730">
    <property type="entry name" value="SNF2/RAD54-like_C"/>
</dbReference>
<dbReference type="GO" id="GO:0005524">
    <property type="term" value="F:ATP binding"/>
    <property type="evidence" value="ECO:0007669"/>
    <property type="project" value="InterPro"/>
</dbReference>
<keyword evidence="2" id="KW-0863">Zinc-finger</keyword>
<dbReference type="SMART" id="SM00487">
    <property type="entry name" value="DEXDc"/>
    <property type="match status" value="1"/>
</dbReference>
<dbReference type="Gene3D" id="3.30.40.10">
    <property type="entry name" value="Zinc/RING finger domain, C3HC4 (zinc finger)"/>
    <property type="match status" value="1"/>
</dbReference>
<dbReference type="InterPro" id="IPR013083">
    <property type="entry name" value="Znf_RING/FYVE/PHD"/>
</dbReference>
<dbReference type="InterPro" id="IPR014001">
    <property type="entry name" value="Helicase_ATP-bd"/>
</dbReference>
<evidence type="ECO:0000256" key="2">
    <source>
        <dbReference type="PROSITE-ProRule" id="PRU00175"/>
    </source>
</evidence>